<dbReference type="OrthoDB" id="381190at2759"/>
<evidence type="ECO:0000313" key="12">
    <source>
        <dbReference type="EMBL" id="CAB3408744.1"/>
    </source>
</evidence>
<evidence type="ECO:0000256" key="7">
    <source>
        <dbReference type="ARBA" id="ARBA00022840"/>
    </source>
</evidence>
<comment type="caution">
    <text evidence="12">The sequence shown here is derived from an EMBL/GenBank/DDBJ whole genome shotgun (WGS) entry which is preliminary data.</text>
</comment>
<protein>
    <recommendedName>
        <fullName evidence="2">non-specific serine/threonine protein kinase</fullName>
        <ecNumber evidence="2">2.7.11.1</ecNumber>
    </recommendedName>
</protein>
<dbReference type="EMBL" id="CADEPM010000007">
    <property type="protein sequence ID" value="CAB3408744.1"/>
    <property type="molecule type" value="Genomic_DNA"/>
</dbReference>
<name>A0A8S1F496_9PELO</name>
<keyword evidence="5" id="KW-0227">DNA damage</keyword>
<keyword evidence="4" id="KW-0547">Nucleotide-binding</keyword>
<dbReference type="PANTHER" id="PTHR37079:SF4">
    <property type="entry name" value="SERINE_THREONINE-PROTEIN KINASE ATM"/>
    <property type="match status" value="1"/>
</dbReference>
<feature type="domain" description="FATC" evidence="11">
    <location>
        <begin position="2239"/>
        <end position="2271"/>
    </location>
</feature>
<dbReference type="GO" id="GO:0004674">
    <property type="term" value="F:protein serine/threonine kinase activity"/>
    <property type="evidence" value="ECO:0007669"/>
    <property type="project" value="UniProtKB-EC"/>
</dbReference>
<feature type="coiled-coil region" evidence="9">
    <location>
        <begin position="1662"/>
        <end position="1714"/>
    </location>
</feature>
<dbReference type="GO" id="GO:0005634">
    <property type="term" value="C:nucleus"/>
    <property type="evidence" value="ECO:0007669"/>
    <property type="project" value="UniProtKB-SubCell"/>
</dbReference>
<accession>A0A8S1F496</accession>
<dbReference type="PROSITE" id="PS00915">
    <property type="entry name" value="PI3_4_KINASE_1"/>
    <property type="match status" value="1"/>
</dbReference>
<dbReference type="GO" id="GO:0006974">
    <property type="term" value="P:DNA damage response"/>
    <property type="evidence" value="ECO:0007669"/>
    <property type="project" value="UniProtKB-KW"/>
</dbReference>
<evidence type="ECO:0000256" key="4">
    <source>
        <dbReference type="ARBA" id="ARBA00022741"/>
    </source>
</evidence>
<dbReference type="Gene3D" id="1.10.1070.11">
    <property type="entry name" value="Phosphatidylinositol 3-/4-kinase, catalytic domain"/>
    <property type="match status" value="1"/>
</dbReference>
<keyword evidence="8" id="KW-0539">Nucleus</keyword>
<dbReference type="PROSITE" id="PS50290">
    <property type="entry name" value="PI3_4_KINASE_3"/>
    <property type="match status" value="1"/>
</dbReference>
<feature type="domain" description="PI3K/PI4K catalytic" evidence="10">
    <location>
        <begin position="1937"/>
        <end position="2252"/>
    </location>
</feature>
<dbReference type="GO" id="GO:0005524">
    <property type="term" value="F:ATP binding"/>
    <property type="evidence" value="ECO:0007669"/>
    <property type="project" value="UniProtKB-KW"/>
</dbReference>
<dbReference type="InterPro" id="IPR011009">
    <property type="entry name" value="Kinase-like_dom_sf"/>
</dbReference>
<dbReference type="InterPro" id="IPR036940">
    <property type="entry name" value="PI3/4_kinase_cat_sf"/>
</dbReference>
<reference evidence="12 13" key="1">
    <citation type="submission" date="2020-04" db="EMBL/GenBank/DDBJ databases">
        <authorList>
            <person name="Laetsch R D."/>
            <person name="Stevens L."/>
            <person name="Kumar S."/>
            <person name="Blaxter L. M."/>
        </authorList>
    </citation>
    <scope>NUCLEOTIDE SEQUENCE [LARGE SCALE GENOMIC DNA]</scope>
</reference>
<dbReference type="InterPro" id="IPR003152">
    <property type="entry name" value="FATC_dom"/>
</dbReference>
<evidence type="ECO:0000256" key="8">
    <source>
        <dbReference type="ARBA" id="ARBA00023242"/>
    </source>
</evidence>
<keyword evidence="6" id="KW-0418">Kinase</keyword>
<dbReference type="FunFam" id="1.10.1070.11:FF:000053">
    <property type="entry name" value="Serine/threonine-protein kinase ATM"/>
    <property type="match status" value="1"/>
</dbReference>
<organism evidence="12 13">
    <name type="scientific">Caenorhabditis bovis</name>
    <dbReference type="NCBI Taxonomy" id="2654633"/>
    <lineage>
        <taxon>Eukaryota</taxon>
        <taxon>Metazoa</taxon>
        <taxon>Ecdysozoa</taxon>
        <taxon>Nematoda</taxon>
        <taxon>Chromadorea</taxon>
        <taxon>Rhabditida</taxon>
        <taxon>Rhabditina</taxon>
        <taxon>Rhabditomorpha</taxon>
        <taxon>Rhabditoidea</taxon>
        <taxon>Rhabditidae</taxon>
        <taxon>Peloderinae</taxon>
        <taxon>Caenorhabditis</taxon>
    </lineage>
</organism>
<gene>
    <name evidence="12" type="ORF">CBOVIS_LOCUS10486</name>
</gene>
<dbReference type="InterPro" id="IPR000403">
    <property type="entry name" value="PI3/4_kinase_cat_dom"/>
</dbReference>
<evidence type="ECO:0000256" key="6">
    <source>
        <dbReference type="ARBA" id="ARBA00022777"/>
    </source>
</evidence>
<keyword evidence="13" id="KW-1185">Reference proteome</keyword>
<dbReference type="SMART" id="SM00146">
    <property type="entry name" value="PI3Kc"/>
    <property type="match status" value="1"/>
</dbReference>
<dbReference type="SMART" id="SM01343">
    <property type="entry name" value="FATC"/>
    <property type="match status" value="1"/>
</dbReference>
<evidence type="ECO:0000256" key="9">
    <source>
        <dbReference type="SAM" id="Coils"/>
    </source>
</evidence>
<dbReference type="PROSITE" id="PS51190">
    <property type="entry name" value="FATC"/>
    <property type="match status" value="1"/>
</dbReference>
<dbReference type="Pfam" id="PF02260">
    <property type="entry name" value="FATC"/>
    <property type="match status" value="1"/>
</dbReference>
<evidence type="ECO:0000256" key="5">
    <source>
        <dbReference type="ARBA" id="ARBA00022763"/>
    </source>
</evidence>
<dbReference type="Proteomes" id="UP000494206">
    <property type="component" value="Unassembled WGS sequence"/>
</dbReference>
<evidence type="ECO:0000256" key="1">
    <source>
        <dbReference type="ARBA" id="ARBA00004123"/>
    </source>
</evidence>
<dbReference type="PROSITE" id="PS00916">
    <property type="entry name" value="PI3_4_KINASE_2"/>
    <property type="match status" value="1"/>
</dbReference>
<proteinExistence type="predicted"/>
<dbReference type="PANTHER" id="PTHR37079">
    <property type="entry name" value="SERINE/THREONINE-PROTEIN KINASE ATM"/>
    <property type="match status" value="1"/>
</dbReference>
<dbReference type="Gene3D" id="3.30.1010.10">
    <property type="entry name" value="Phosphatidylinositol 3-kinase Catalytic Subunit, Chain A, domain 4"/>
    <property type="match status" value="1"/>
</dbReference>
<evidence type="ECO:0000313" key="13">
    <source>
        <dbReference type="Proteomes" id="UP000494206"/>
    </source>
</evidence>
<dbReference type="Pfam" id="PF00454">
    <property type="entry name" value="PI3_PI4_kinase"/>
    <property type="match status" value="1"/>
</dbReference>
<evidence type="ECO:0000256" key="3">
    <source>
        <dbReference type="ARBA" id="ARBA00022679"/>
    </source>
</evidence>
<keyword evidence="7" id="KW-0067">ATP-binding</keyword>
<dbReference type="SUPFAM" id="SSF56112">
    <property type="entry name" value="Protein kinase-like (PK-like)"/>
    <property type="match status" value="1"/>
</dbReference>
<dbReference type="InterPro" id="IPR038980">
    <property type="entry name" value="ATM_plant"/>
</dbReference>
<sequence length="2271" mass="261753">MALKLKEYFNELTKENIKVAERERITSSITELYKSAHSDIIAGKYKDIYSLQDLSANIFHAAYNEVVRNNEKLCKEKSENSPPTRAYKTKCFELAMEHLKNCRLKKLDNSISWLNFCLAIFETSWVKSTVQYENEMSNCILGCVTCANLVWIEHNLLQNLWEKIWMRISSSNLDPTIFCNYVKISIKILDSVNSRVIDENPWRIVKTVISSLTRAAENGNQRIFWSNSRKYAYALILAKIVKQWGIEARDLFLSTVPQFLRHLTSLINVNPETENKEHLMSLCDDLFELALIKSVGGHILLSPKTRAEMASLANQCVAEALKSANSLYSNRTNFSMPQKYAHYIARWLIARKLLNGKSKRELNNTSMLSRFHQIIYEYNDIFTLKFGESIEPSLQKCNAWSGCLEIFCVALDRMQTDEILNFVSILWAKRKSFAADFLRSKFCQLLSAIIEKRLIFDAKNGISIESLMKYALSLMPNLTSLPNSALLVETILKFHGNSIAPDLVSVIFGTVSRLNSASPPVIRVTSALLAYTEFDENMRFCEISNDENRTWRMRKDIIDWLISNPHPMSHQVLFEICHLHPQSCRLTSSDDYSKILPPKIVIEEIKQYVLNSLLSLIKTDFSLCMFIIFNEFAYRMNISTDLEVKPEVLTEKLNYIDEKSFFELIENVTIWPDCIKIPAGFDSEEILAKFALAQAKNPSFNFESLAIFRDKLIPFLVKLASSDSIAKNILRNSPSFNAYVKKYALKNHSDIYDIAYRFDQIAELLSISELFRLRSFIMKRVEECLNQEQSIEECDADVMSSMTISTCIRNTTPANKCDAYSIDAFEVARNVENAAFDQKSAIRVLRQLRKSPFMANKVVQHVLNEPNLWHIHSCVLNYIVRHRGLIETCLATVPNMAKFLHIYQIEINAKCEIAEYLRFDLKSIDRCKAYIRKPRSEACRISPEDLITLFGCGIRRWARICFRFWKIFEMSPHVLCECLMNFATECIEIGLVVRLAHLLKAIANSEFDFDEIAKFETRVAQQVEIFFTSDGSELDYCHLGYIEFYNQINDNLTADGIQASESRGIFIIDVFVGIWYFLPRMRPHILKIVARFRHTSPQWSRFPQPSHDTIEDVAFAQKVRLFSLLKIMTASEFEKRELECVVALFLSSYECYLNEDEFLKRIQLSHRNSKKLALTAAAEKLKITKDLENLDERFLTLCLNISTIFKDVALFVAPFIYFLLAVSAKPENSLKLFFECARNLNGDDKREVLCFAECFDALGLSTFSILEQFPMVFPIGEMMNVGEMFLKHGLTSHAFAIANLLFDRVTIESRNVMMIQRIQLDEIKEADKLIEFLTKIYVAEGNSVALSSLPPGLQDRPEIRQVMYKHSKEWIRLISNQLSDEKSDVFYRWMSGFRCESPNYLQQYLENTLRTQFTAYPKQIDDYARFVYMVLYHAGRPVVNQKAEIFFEKLLRRILTESSHSTFAIDEIRLIMLAIGNFDPQTIEEHVICAIRHLRNAVRLRTSTTFTTTEIETKSLEIIKVANMLAENRASEAALGLLRSWREECEEWPRSYVDVDLIEIAQHQIICMCGDHRVAEINLRSMYNKIPSMSGNAIVQLTLALSRITCEYRNDLDEGVQLLERGCDQLSNSVSVEMKLELLLNFHSLCIEQLARLEEYRESRSYRMKQEAITALEEQIARLRSSRNRQPGDAGRTIVRLQRESNCAKDDVRKFEDSVANAAFRAVSSALDVLDTIAELEEPSEAESRALLVIFPLIDVIYKYENIPKIVDVVHKHVSNRFVSRLWIKATGHIASKCFNSERTPLEAVLKMMLQLLVIDYPFIVLHTLFMYEYKPNGSEVRNFIERIHEKKTTQYNVKRLREIVIDMRAAHEAYKQFAEVDVKNGNFTKVTENGKSAYMIKNDLKLFKCNLRNLPIPIITQKIGLPRDYSTEGIVTWKKCRETFVIADGLSAPKIWEIQGSNGIWYKIVFKKDDVRQDVLVEQMFDVMNNVLGKPMLRTYNVVPIDTECGLIEFCGGTHSIKELLCGNNRQGGLHAERRPTEMSATTVFLKMKECQEESAEKRRETFIGLCKKYSPVFRHFFYKEFPTVFLWRQKIDAYRESLAAWSIVCYIVGLGDRHASNILFDTSSATFVHIDLGMILEYSKRSLPVPEQVPFRMSRDLLDPILIEGVENGQLAEICTSTMEKLKKNEKVILGVASALLRETMTNFRETESSSGRPSYISEMAIGRLRDKLGGTDDGVSAQPANLQVRRLLREATMTENLSRMFCGWMPFL</sequence>
<evidence type="ECO:0000259" key="11">
    <source>
        <dbReference type="PROSITE" id="PS51190"/>
    </source>
</evidence>
<keyword evidence="3" id="KW-0808">Transferase</keyword>
<comment type="subcellular location">
    <subcellularLocation>
        <location evidence="1">Nucleus</location>
    </subcellularLocation>
</comment>
<evidence type="ECO:0000256" key="2">
    <source>
        <dbReference type="ARBA" id="ARBA00012513"/>
    </source>
</evidence>
<keyword evidence="9" id="KW-0175">Coiled coil</keyword>
<dbReference type="EC" id="2.7.11.1" evidence="2"/>
<evidence type="ECO:0000259" key="10">
    <source>
        <dbReference type="PROSITE" id="PS50290"/>
    </source>
</evidence>
<dbReference type="InterPro" id="IPR018936">
    <property type="entry name" value="PI3/4_kinase_CS"/>
</dbReference>